<accession>A0A5N7CRG4</accession>
<protein>
    <submittedName>
        <fullName evidence="1">Uncharacterized protein</fullName>
    </submittedName>
</protein>
<evidence type="ECO:0000313" key="1">
    <source>
        <dbReference type="EMBL" id="KAE8396277.1"/>
    </source>
</evidence>
<proteinExistence type="predicted"/>
<sequence length="122" mass="14086">MTQGKINCGPSPLPIGTLWEYTVQRQRQPRRLGRVTHPTNYQLTTTIYYSPLSQGKPNNIDPDGRKRKSLALLSQRQRHPTRALQLYPSLQVESKTHARGVRNRCNQTRENRRSVETTLTGY</sequence>
<name>A0A5N7CRG4_PETAA</name>
<reference evidence="1" key="1">
    <citation type="submission" date="2019-04" db="EMBL/GenBank/DDBJ databases">
        <title>Friends and foes A comparative genomics studyof 23 Aspergillus species from section Flavi.</title>
        <authorList>
            <consortium name="DOE Joint Genome Institute"/>
            <person name="Kjaerbolling I."/>
            <person name="Vesth T."/>
            <person name="Frisvad J.C."/>
            <person name="Nybo J.L."/>
            <person name="Theobald S."/>
            <person name="Kildgaard S."/>
            <person name="Isbrandt T."/>
            <person name="Kuo A."/>
            <person name="Sato A."/>
            <person name="Lyhne E.K."/>
            <person name="Kogle M.E."/>
            <person name="Wiebenga A."/>
            <person name="Kun R.S."/>
            <person name="Lubbers R.J."/>
            <person name="Makela M.R."/>
            <person name="Barry K."/>
            <person name="Chovatia M."/>
            <person name="Clum A."/>
            <person name="Daum C."/>
            <person name="Haridas S."/>
            <person name="He G."/>
            <person name="LaButti K."/>
            <person name="Lipzen A."/>
            <person name="Mondo S."/>
            <person name="Riley R."/>
            <person name="Salamov A."/>
            <person name="Simmons B.A."/>
            <person name="Magnuson J.K."/>
            <person name="Henrissat B."/>
            <person name="Mortensen U.H."/>
            <person name="Larsen T.O."/>
            <person name="Devries R.P."/>
            <person name="Grigoriev I.V."/>
            <person name="Machida M."/>
            <person name="Baker S.E."/>
            <person name="Andersen M.R."/>
        </authorList>
    </citation>
    <scope>NUCLEOTIDE SEQUENCE [LARGE SCALE GENOMIC DNA]</scope>
    <source>
        <strain evidence="1">IBT 14317</strain>
    </source>
</reference>
<gene>
    <name evidence="1" type="ORF">BDV23DRAFT_47161</name>
</gene>
<dbReference type="Proteomes" id="UP000326877">
    <property type="component" value="Unassembled WGS sequence"/>
</dbReference>
<organism evidence="1">
    <name type="scientific">Petromyces alliaceus</name>
    <name type="common">Aspergillus alliaceus</name>
    <dbReference type="NCBI Taxonomy" id="209559"/>
    <lineage>
        <taxon>Eukaryota</taxon>
        <taxon>Fungi</taxon>
        <taxon>Dikarya</taxon>
        <taxon>Ascomycota</taxon>
        <taxon>Pezizomycotina</taxon>
        <taxon>Eurotiomycetes</taxon>
        <taxon>Eurotiomycetidae</taxon>
        <taxon>Eurotiales</taxon>
        <taxon>Aspergillaceae</taxon>
        <taxon>Aspergillus</taxon>
        <taxon>Aspergillus subgen. Circumdati</taxon>
    </lineage>
</organism>
<dbReference type="AlphaFoldDB" id="A0A5N7CRG4"/>
<dbReference type="EMBL" id="ML735215">
    <property type="protein sequence ID" value="KAE8396277.1"/>
    <property type="molecule type" value="Genomic_DNA"/>
</dbReference>